<evidence type="ECO:0000256" key="3">
    <source>
        <dbReference type="ARBA" id="ARBA00015419"/>
    </source>
</evidence>
<evidence type="ECO:0000313" key="16">
    <source>
        <dbReference type="Proteomes" id="UP001254759"/>
    </source>
</evidence>
<protein>
    <recommendedName>
        <fullName evidence="3">Translocation and assembly module subunit TamA</fullName>
    </recommendedName>
    <alternativeName>
        <fullName evidence="9">Autotransporter assembly factor TamA</fullName>
    </alternativeName>
</protein>
<dbReference type="Proteomes" id="UP001254759">
    <property type="component" value="Unassembled WGS sequence"/>
</dbReference>
<keyword evidence="5" id="KW-0812">Transmembrane</keyword>
<sequence>MRPRPLLAAAAVLLSVSGQARAASTIDRVEIRGLNQDNETEALMIENINVALSLNDIIGRRQGESRLEYLMSEAKAEAREALEPFGYYSPEITVDAARPGGENEHITVVVQVDKGEPMRVRHSDLSIQGAGGSDRYLKEDLAAFRPQVGDIFDHTTYETSKTQIVRRLADRGYFDADFVHRRVEVTRAEHAADIGLTWASGIRYDMGPTTFHQTKFRPGLLDKLVYWEEGSYFHQGKLDRLRESLTGLDYFNNIDIQAKPENAVDGRVPIDVNLTLAKRDVYTTGVSYGTESGAGVRFGLERRYVNSRGHKLSTQLDYAQKRKNFVTQYRIPAFKWLDGWYTVALQAYDEQTDYIDTRLLKFSVGRSGEINEYLTAVASLNTVRERWAYSLADDGGGALAPVDYRYATFTYPELSANYVDVDNRSFPRRGIAGSLTVRGGLEGAGSDANFAQVHAQARWFKAVGASDRFILRGELGHTFTDALNSMPPSLRYYAGGDRSIRGYQYREVGPRVETDNGDFSVGAKNVVTASAEYEHYFNASWGGAVFVDSGSAFDNGNDFDWRTGVGVGVRWKSPVGAVRIDLAHGLDDPDSSFTIGLGIGAEF</sequence>
<dbReference type="Pfam" id="PF01103">
    <property type="entry name" value="Omp85"/>
    <property type="match status" value="1"/>
</dbReference>
<feature type="domain" description="Bacterial surface antigen (D15)" evidence="12">
    <location>
        <begin position="308"/>
        <end position="602"/>
    </location>
</feature>
<dbReference type="InterPro" id="IPR039910">
    <property type="entry name" value="D15-like"/>
</dbReference>
<gene>
    <name evidence="15" type="ORF">J2W94_002165</name>
</gene>
<dbReference type="PANTHER" id="PTHR12815:SF47">
    <property type="entry name" value="TRANSLOCATION AND ASSEMBLY MODULE SUBUNIT TAMA"/>
    <property type="match status" value="1"/>
</dbReference>
<keyword evidence="8" id="KW-0998">Cell outer membrane</keyword>
<evidence type="ECO:0000256" key="1">
    <source>
        <dbReference type="ARBA" id="ARBA00004442"/>
    </source>
</evidence>
<evidence type="ECO:0000256" key="5">
    <source>
        <dbReference type="ARBA" id="ARBA00022692"/>
    </source>
</evidence>
<evidence type="ECO:0000259" key="14">
    <source>
        <dbReference type="Pfam" id="PF17243"/>
    </source>
</evidence>
<evidence type="ECO:0000256" key="9">
    <source>
        <dbReference type="ARBA" id="ARBA00033063"/>
    </source>
</evidence>
<comment type="similarity">
    <text evidence="2">Belongs to the TamA family.</text>
</comment>
<comment type="subcellular location">
    <subcellularLocation>
        <location evidence="1">Cell outer membrane</location>
    </subcellularLocation>
</comment>
<dbReference type="EMBL" id="JAVDTT010000002">
    <property type="protein sequence ID" value="MDR6841880.1"/>
    <property type="molecule type" value="Genomic_DNA"/>
</dbReference>
<dbReference type="Gene3D" id="2.40.160.50">
    <property type="entry name" value="membrane protein fhac: a member of the omp85/tpsb transporter family"/>
    <property type="match status" value="1"/>
</dbReference>
<feature type="chain" id="PRO_5047454414" description="Translocation and assembly module subunit TamA" evidence="11">
    <location>
        <begin position="23"/>
        <end position="603"/>
    </location>
</feature>
<evidence type="ECO:0000313" key="15">
    <source>
        <dbReference type="EMBL" id="MDR6841880.1"/>
    </source>
</evidence>
<organism evidence="15 16">
    <name type="scientific">Pseudoxanthomonas sacheonensis</name>
    <dbReference type="NCBI Taxonomy" id="443615"/>
    <lineage>
        <taxon>Bacteria</taxon>
        <taxon>Pseudomonadati</taxon>
        <taxon>Pseudomonadota</taxon>
        <taxon>Gammaproteobacteria</taxon>
        <taxon>Lysobacterales</taxon>
        <taxon>Lysobacteraceae</taxon>
        <taxon>Pseudoxanthomonas</taxon>
    </lineage>
</organism>
<dbReference type="Gene3D" id="3.10.20.310">
    <property type="entry name" value="membrane protein fhac"/>
    <property type="match status" value="3"/>
</dbReference>
<reference evidence="15 16" key="1">
    <citation type="submission" date="2023-07" db="EMBL/GenBank/DDBJ databases">
        <title>Sorghum-associated microbial communities from plants grown in Nebraska, USA.</title>
        <authorList>
            <person name="Schachtman D."/>
        </authorList>
    </citation>
    <scope>NUCLEOTIDE SEQUENCE [LARGE SCALE GENOMIC DNA]</scope>
    <source>
        <strain evidence="15 16">BE107</strain>
    </source>
</reference>
<keyword evidence="7" id="KW-0472">Membrane</keyword>
<feature type="domain" description="TamA POTRA" evidence="14">
    <location>
        <begin position="29"/>
        <end position="111"/>
    </location>
</feature>
<feature type="signal peptide" evidence="11">
    <location>
        <begin position="1"/>
        <end position="22"/>
    </location>
</feature>
<dbReference type="PANTHER" id="PTHR12815">
    <property type="entry name" value="SORTING AND ASSEMBLY MACHINERY SAMM50 PROTEIN FAMILY MEMBER"/>
    <property type="match status" value="1"/>
</dbReference>
<dbReference type="Pfam" id="PF17243">
    <property type="entry name" value="POTRA_TamA_1"/>
    <property type="match status" value="1"/>
</dbReference>
<feature type="domain" description="POTRA" evidence="13">
    <location>
        <begin position="124"/>
        <end position="187"/>
    </location>
</feature>
<keyword evidence="16" id="KW-1185">Reference proteome</keyword>
<evidence type="ECO:0000256" key="2">
    <source>
        <dbReference type="ARBA" id="ARBA00010248"/>
    </source>
</evidence>
<comment type="subunit">
    <text evidence="10">Interacts with TamB to form the translocation and assembly module (TAM).</text>
</comment>
<evidence type="ECO:0000256" key="6">
    <source>
        <dbReference type="ARBA" id="ARBA00022729"/>
    </source>
</evidence>
<dbReference type="RefSeq" id="WP_310093070.1">
    <property type="nucleotide sequence ID" value="NZ_JAVDTT010000002.1"/>
</dbReference>
<dbReference type="Pfam" id="PF07244">
    <property type="entry name" value="POTRA"/>
    <property type="match status" value="1"/>
</dbReference>
<evidence type="ECO:0000256" key="7">
    <source>
        <dbReference type="ARBA" id="ARBA00023136"/>
    </source>
</evidence>
<accession>A0ABU1RVE0</accession>
<keyword evidence="4" id="KW-1134">Transmembrane beta strand</keyword>
<proteinExistence type="inferred from homology"/>
<dbReference type="InterPro" id="IPR010827">
    <property type="entry name" value="BamA/TamA_POTRA"/>
</dbReference>
<evidence type="ECO:0000259" key="12">
    <source>
        <dbReference type="Pfam" id="PF01103"/>
    </source>
</evidence>
<evidence type="ECO:0000259" key="13">
    <source>
        <dbReference type="Pfam" id="PF07244"/>
    </source>
</evidence>
<comment type="caution">
    <text evidence="15">The sequence shown here is derived from an EMBL/GenBank/DDBJ whole genome shotgun (WGS) entry which is preliminary data.</text>
</comment>
<evidence type="ECO:0000256" key="4">
    <source>
        <dbReference type="ARBA" id="ARBA00022452"/>
    </source>
</evidence>
<name>A0ABU1RVE0_9GAMM</name>
<evidence type="ECO:0000256" key="10">
    <source>
        <dbReference type="ARBA" id="ARBA00093548"/>
    </source>
</evidence>
<evidence type="ECO:0000256" key="11">
    <source>
        <dbReference type="SAM" id="SignalP"/>
    </source>
</evidence>
<keyword evidence="6 11" id="KW-0732">Signal</keyword>
<dbReference type="InterPro" id="IPR035243">
    <property type="entry name" value="TamA_POTRA_Dom_1"/>
</dbReference>
<dbReference type="InterPro" id="IPR000184">
    <property type="entry name" value="Bac_surfAg_D15"/>
</dbReference>
<evidence type="ECO:0000256" key="8">
    <source>
        <dbReference type="ARBA" id="ARBA00023237"/>
    </source>
</evidence>